<name>A0A8J3ADZ1_9BACI</name>
<keyword evidence="4" id="KW-0233">DNA recombination</keyword>
<dbReference type="RefSeq" id="WP_087997735.1">
    <property type="nucleotide sequence ID" value="NZ_BMHB01000001.1"/>
</dbReference>
<proteinExistence type="inferred from homology"/>
<dbReference type="PROSITE" id="PS51898">
    <property type="entry name" value="TYR_RECOMBINASE"/>
    <property type="match status" value="1"/>
</dbReference>
<comment type="similarity">
    <text evidence="1">Belongs to the 'phage' integrase family.</text>
</comment>
<comment type="caution">
    <text evidence="8">The sequence shown here is derived from an EMBL/GenBank/DDBJ whole genome shotgun (WGS) entry which is preliminary data.</text>
</comment>
<dbReference type="OrthoDB" id="9785687at2"/>
<sequence length="306" mass="36043">MLVIQAIDEFLLYLDIEKKCSPNTIQGYTKDLLLFNEYLKEFRQDLDIANITRATVRRFVQYQMVHKHSSSRSMNRRISSLRSFTKFCLLEKYISDDFMATIERPKINTPLPIYMNLQELQQLFLSLEHEAFGGSYLSIRNHFLFKFIALTGTRRQEVCDLTWKQFDLMNQTVRIRGKGNKERLLPLHPTLLPLIHAYKDVLKPFLTHSNLNVFYNHHYHSIDPRGLHKVFKEVLKKAGLDPKRFSLHHLRHTFATLMLQENGENIDLRVLQDFLGHESLATTSIYTHVDFKQKQKAINTFLSSKT</sequence>
<evidence type="ECO:0000259" key="7">
    <source>
        <dbReference type="PROSITE" id="PS51900"/>
    </source>
</evidence>
<reference evidence="9" key="1">
    <citation type="journal article" date="2019" name="Int. J. Syst. Evol. Microbiol.">
        <title>The Global Catalogue of Microorganisms (GCM) 10K type strain sequencing project: providing services to taxonomists for standard genome sequencing and annotation.</title>
        <authorList>
            <consortium name="The Broad Institute Genomics Platform"/>
            <consortium name="The Broad Institute Genome Sequencing Center for Infectious Disease"/>
            <person name="Wu L."/>
            <person name="Ma J."/>
        </authorList>
    </citation>
    <scope>NUCLEOTIDE SEQUENCE [LARGE SCALE GENOMIC DNA]</scope>
    <source>
        <strain evidence="9">CGMCC 1.14993</strain>
    </source>
</reference>
<evidence type="ECO:0000256" key="5">
    <source>
        <dbReference type="PROSITE-ProRule" id="PRU01248"/>
    </source>
</evidence>
<dbReference type="InterPro" id="IPR002104">
    <property type="entry name" value="Integrase_catalytic"/>
</dbReference>
<dbReference type="InterPro" id="IPR010998">
    <property type="entry name" value="Integrase_recombinase_N"/>
</dbReference>
<dbReference type="PANTHER" id="PTHR30349">
    <property type="entry name" value="PHAGE INTEGRASE-RELATED"/>
    <property type="match status" value="1"/>
</dbReference>
<keyword evidence="9" id="KW-1185">Reference proteome</keyword>
<dbReference type="Gene3D" id="1.10.443.10">
    <property type="entry name" value="Intergrase catalytic core"/>
    <property type="match status" value="1"/>
</dbReference>
<evidence type="ECO:0000256" key="1">
    <source>
        <dbReference type="ARBA" id="ARBA00008857"/>
    </source>
</evidence>
<dbReference type="GO" id="GO:0006310">
    <property type="term" value="P:DNA recombination"/>
    <property type="evidence" value="ECO:0007669"/>
    <property type="project" value="UniProtKB-KW"/>
</dbReference>
<evidence type="ECO:0000256" key="4">
    <source>
        <dbReference type="ARBA" id="ARBA00023172"/>
    </source>
</evidence>
<dbReference type="Pfam" id="PF00589">
    <property type="entry name" value="Phage_integrase"/>
    <property type="match status" value="1"/>
</dbReference>
<dbReference type="Pfam" id="PF02899">
    <property type="entry name" value="Phage_int_SAM_1"/>
    <property type="match status" value="1"/>
</dbReference>
<dbReference type="GO" id="GO:0003677">
    <property type="term" value="F:DNA binding"/>
    <property type="evidence" value="ECO:0007669"/>
    <property type="project" value="UniProtKB-UniRule"/>
</dbReference>
<feature type="domain" description="Core-binding (CB)" evidence="7">
    <location>
        <begin position="1"/>
        <end position="89"/>
    </location>
</feature>
<feature type="domain" description="Tyr recombinase" evidence="6">
    <location>
        <begin position="110"/>
        <end position="299"/>
    </location>
</feature>
<evidence type="ECO:0000259" key="6">
    <source>
        <dbReference type="PROSITE" id="PS51898"/>
    </source>
</evidence>
<dbReference type="InterPro" id="IPR004107">
    <property type="entry name" value="Integrase_SAM-like_N"/>
</dbReference>
<dbReference type="AlphaFoldDB" id="A0A8J3ADZ1"/>
<dbReference type="InterPro" id="IPR013762">
    <property type="entry name" value="Integrase-like_cat_sf"/>
</dbReference>
<dbReference type="PANTHER" id="PTHR30349:SF41">
    <property type="entry name" value="INTEGRASE_RECOMBINASE PROTEIN MJ0367-RELATED"/>
    <property type="match status" value="1"/>
</dbReference>
<organism evidence="8 9">
    <name type="scientific">Gottfriedia solisilvae</name>
    <dbReference type="NCBI Taxonomy" id="1516104"/>
    <lineage>
        <taxon>Bacteria</taxon>
        <taxon>Bacillati</taxon>
        <taxon>Bacillota</taxon>
        <taxon>Bacilli</taxon>
        <taxon>Bacillales</taxon>
        <taxon>Bacillaceae</taxon>
        <taxon>Gottfriedia</taxon>
    </lineage>
</organism>
<dbReference type="PROSITE" id="PS51900">
    <property type="entry name" value="CB"/>
    <property type="match status" value="1"/>
</dbReference>
<protein>
    <submittedName>
        <fullName evidence="8">Tyrosine recombinase XerC</fullName>
    </submittedName>
</protein>
<keyword evidence="3 5" id="KW-0238">DNA-binding</keyword>
<evidence type="ECO:0000313" key="8">
    <source>
        <dbReference type="EMBL" id="GGI12567.1"/>
    </source>
</evidence>
<gene>
    <name evidence="8" type="primary">xerD2</name>
    <name evidence="8" type="ORF">GCM10007380_13560</name>
</gene>
<dbReference type="InterPro" id="IPR044068">
    <property type="entry name" value="CB"/>
</dbReference>
<dbReference type="Gene3D" id="1.10.150.130">
    <property type="match status" value="1"/>
</dbReference>
<keyword evidence="2" id="KW-0229">DNA integration</keyword>
<dbReference type="InterPro" id="IPR050090">
    <property type="entry name" value="Tyrosine_recombinase_XerCD"/>
</dbReference>
<dbReference type="Proteomes" id="UP000626244">
    <property type="component" value="Unassembled WGS sequence"/>
</dbReference>
<evidence type="ECO:0000256" key="2">
    <source>
        <dbReference type="ARBA" id="ARBA00022908"/>
    </source>
</evidence>
<accession>A0A8J3ADZ1</accession>
<dbReference type="InterPro" id="IPR011010">
    <property type="entry name" value="DNA_brk_join_enz"/>
</dbReference>
<evidence type="ECO:0000256" key="3">
    <source>
        <dbReference type="ARBA" id="ARBA00023125"/>
    </source>
</evidence>
<dbReference type="GO" id="GO:0015074">
    <property type="term" value="P:DNA integration"/>
    <property type="evidence" value="ECO:0007669"/>
    <property type="project" value="UniProtKB-KW"/>
</dbReference>
<dbReference type="EMBL" id="BMHB01000001">
    <property type="protein sequence ID" value="GGI12567.1"/>
    <property type="molecule type" value="Genomic_DNA"/>
</dbReference>
<dbReference type="SUPFAM" id="SSF56349">
    <property type="entry name" value="DNA breaking-rejoining enzymes"/>
    <property type="match status" value="1"/>
</dbReference>
<evidence type="ECO:0000313" key="9">
    <source>
        <dbReference type="Proteomes" id="UP000626244"/>
    </source>
</evidence>